<feature type="compositionally biased region" description="Basic and acidic residues" evidence="1">
    <location>
        <begin position="83"/>
        <end position="93"/>
    </location>
</feature>
<dbReference type="WormBase" id="CBG09091">
    <property type="protein sequence ID" value="CBP39821"/>
    <property type="gene ID" value="WBGene00030754"/>
</dbReference>
<feature type="compositionally biased region" description="Basic and acidic residues" evidence="1">
    <location>
        <begin position="23"/>
        <end position="32"/>
    </location>
</feature>
<dbReference type="Pfam" id="PF24628">
    <property type="entry name" value="DUF7627"/>
    <property type="match status" value="1"/>
</dbReference>
<gene>
    <name evidence="3 5" type="ORF">CBG09091</name>
    <name evidence="3" type="ORF">CBG_09091</name>
</gene>
<feature type="compositionally biased region" description="Basic and acidic residues" evidence="1">
    <location>
        <begin position="42"/>
        <end position="52"/>
    </location>
</feature>
<dbReference type="Proteomes" id="UP000008549">
    <property type="component" value="Unassembled WGS sequence"/>
</dbReference>
<feature type="region of interest" description="Disordered" evidence="1">
    <location>
        <begin position="1"/>
        <end position="60"/>
    </location>
</feature>
<feature type="region of interest" description="Disordered" evidence="1">
    <location>
        <begin position="72"/>
        <end position="112"/>
    </location>
</feature>
<dbReference type="FunCoup" id="A8X7T8">
    <property type="interactions" value="163"/>
</dbReference>
<dbReference type="EMBL" id="HE601284">
    <property type="protein sequence ID" value="CAP28699.2"/>
    <property type="molecule type" value="Genomic_DNA"/>
</dbReference>
<feature type="domain" description="DUF7627" evidence="2">
    <location>
        <begin position="130"/>
        <end position="270"/>
    </location>
</feature>
<dbReference type="STRING" id="6238.A8X7T8"/>
<dbReference type="CTD" id="8583219"/>
<sequence>MSRLTGRVSFQGQENCYSSSNYRRMDNQDVRRGNGNNYRQPFRSEDNEERSKPRGKGAVRYQGTYSDRFHRQDQNKDCCSSDQNERIGMKGSDRCTGPSQSQDKPITRKPTQRIEDVIPPEELLEVEDLIEQISDLSIRSDRSASQIKRNILASDLFLDTMDIDDWEKVCKSMIETALDKGETEFIADLMVVLLSKFSSFFDSFNLIFSENPIFAAVMSDELMDASSKYIMEKDGKPIPSFLSSILCAHWPRQYFKAFDNGIQFCILLFVLSKDGFSLFKKIPKDTSVSQENRKTLHKSSRLPKWSICVPSLYRIFVNRLNVNSGSIGRLLLMKSMNASNHQSLTIQI</sequence>
<dbReference type="AlphaFoldDB" id="A8X7T8"/>
<dbReference type="HOGENOM" id="CLU_797489_0_0_1"/>
<proteinExistence type="predicted"/>
<reference evidence="3 4" key="1">
    <citation type="journal article" date="2003" name="PLoS Biol.">
        <title>The genome sequence of Caenorhabditis briggsae: a platform for comparative genomics.</title>
        <authorList>
            <person name="Stein L.D."/>
            <person name="Bao Z."/>
            <person name="Blasiar D."/>
            <person name="Blumenthal T."/>
            <person name="Brent M.R."/>
            <person name="Chen N."/>
            <person name="Chinwalla A."/>
            <person name="Clarke L."/>
            <person name="Clee C."/>
            <person name="Coghlan A."/>
            <person name="Coulson A."/>
            <person name="D'Eustachio P."/>
            <person name="Fitch D.H."/>
            <person name="Fulton L.A."/>
            <person name="Fulton R.E."/>
            <person name="Griffiths-Jones S."/>
            <person name="Harris T.W."/>
            <person name="Hillier L.W."/>
            <person name="Kamath R."/>
            <person name="Kuwabara P.E."/>
            <person name="Mardis E.R."/>
            <person name="Marra M.A."/>
            <person name="Miner T.L."/>
            <person name="Minx P."/>
            <person name="Mullikin J.C."/>
            <person name="Plumb R.W."/>
            <person name="Rogers J."/>
            <person name="Schein J.E."/>
            <person name="Sohrmann M."/>
            <person name="Spieth J."/>
            <person name="Stajich J.E."/>
            <person name="Wei C."/>
            <person name="Willey D."/>
            <person name="Wilson R.K."/>
            <person name="Durbin R."/>
            <person name="Waterston R.H."/>
        </authorList>
    </citation>
    <scope>NUCLEOTIDE SEQUENCE [LARGE SCALE GENOMIC DNA]</scope>
    <source>
        <strain evidence="3 4">AF16</strain>
    </source>
</reference>
<dbReference type="GeneID" id="8583219"/>
<organism evidence="3 4">
    <name type="scientific">Caenorhabditis briggsae</name>
    <dbReference type="NCBI Taxonomy" id="6238"/>
    <lineage>
        <taxon>Eukaryota</taxon>
        <taxon>Metazoa</taxon>
        <taxon>Ecdysozoa</taxon>
        <taxon>Nematoda</taxon>
        <taxon>Chromadorea</taxon>
        <taxon>Rhabditida</taxon>
        <taxon>Rhabditina</taxon>
        <taxon>Rhabditomorpha</taxon>
        <taxon>Rhabditoidea</taxon>
        <taxon>Rhabditidae</taxon>
        <taxon>Peloderinae</taxon>
        <taxon>Caenorhabditis</taxon>
    </lineage>
</organism>
<dbReference type="KEGG" id="cbr:CBG_09091"/>
<evidence type="ECO:0000313" key="4">
    <source>
        <dbReference type="Proteomes" id="UP000008549"/>
    </source>
</evidence>
<evidence type="ECO:0000259" key="2">
    <source>
        <dbReference type="Pfam" id="PF24628"/>
    </source>
</evidence>
<keyword evidence="4" id="KW-1185">Reference proteome</keyword>
<evidence type="ECO:0000313" key="3">
    <source>
        <dbReference type="EMBL" id="CAP28699.2"/>
    </source>
</evidence>
<dbReference type="InterPro" id="IPR056044">
    <property type="entry name" value="DUF7627"/>
</dbReference>
<protein>
    <submittedName>
        <fullName evidence="3">Protein CBG09091</fullName>
    </submittedName>
</protein>
<evidence type="ECO:0000256" key="1">
    <source>
        <dbReference type="SAM" id="MobiDB-lite"/>
    </source>
</evidence>
<evidence type="ECO:0000313" key="5">
    <source>
        <dbReference type="WormBase" id="CBG09091"/>
    </source>
</evidence>
<dbReference type="RefSeq" id="XP_045093891.1">
    <property type="nucleotide sequence ID" value="XM_045243609.1"/>
</dbReference>
<reference evidence="3 4" key="2">
    <citation type="journal article" date="2011" name="PLoS Genet.">
        <title>Caenorhabditis briggsae recombinant inbred line genotypes reveal inter-strain incompatibility and the evolution of recombination.</title>
        <authorList>
            <person name="Ross J.A."/>
            <person name="Koboldt D.C."/>
            <person name="Staisch J.E."/>
            <person name="Chamberlin H.M."/>
            <person name="Gupta B.P."/>
            <person name="Miller R.D."/>
            <person name="Baird S.E."/>
            <person name="Haag E.S."/>
        </authorList>
    </citation>
    <scope>NUCLEOTIDE SEQUENCE [LARGE SCALE GENOMIC DNA]</scope>
    <source>
        <strain evidence="3 4">AF16</strain>
    </source>
</reference>
<name>A8X7T8_CAEBR</name>
<accession>A8X7T8</accession>
<feature type="compositionally biased region" description="Polar residues" evidence="1">
    <location>
        <begin position="8"/>
        <end position="22"/>
    </location>
</feature>
<dbReference type="eggNOG" id="ENOG502SW4S">
    <property type="taxonomic scope" value="Eukaryota"/>
</dbReference>
<dbReference type="InParanoid" id="A8X7T8"/>